<dbReference type="Pfam" id="PF01547">
    <property type="entry name" value="SBP_bac_1"/>
    <property type="match status" value="1"/>
</dbReference>
<dbReference type="PANTHER" id="PTHR43649">
    <property type="entry name" value="ARABINOSE-BINDING PROTEIN-RELATED"/>
    <property type="match status" value="1"/>
</dbReference>
<evidence type="ECO:0000313" key="5">
    <source>
        <dbReference type="Proteomes" id="UP000000374"/>
    </source>
</evidence>
<gene>
    <name evidence="4" type="ordered locus">Veis_0944</name>
</gene>
<organism evidence="4 5">
    <name type="scientific">Verminephrobacter eiseniae (strain EF01-2)</name>
    <dbReference type="NCBI Taxonomy" id="391735"/>
    <lineage>
        <taxon>Bacteria</taxon>
        <taxon>Pseudomonadati</taxon>
        <taxon>Pseudomonadota</taxon>
        <taxon>Betaproteobacteria</taxon>
        <taxon>Burkholderiales</taxon>
        <taxon>Comamonadaceae</taxon>
        <taxon>Verminephrobacter</taxon>
    </lineage>
</organism>
<reference evidence="5" key="1">
    <citation type="submission" date="2006-12" db="EMBL/GenBank/DDBJ databases">
        <title>Complete sequence of chromosome 1 of Verminephrobacter eiseniae EF01-2.</title>
        <authorList>
            <person name="Copeland A."/>
            <person name="Lucas S."/>
            <person name="Lapidus A."/>
            <person name="Barry K."/>
            <person name="Detter J.C."/>
            <person name="Glavina del Rio T."/>
            <person name="Dalin E."/>
            <person name="Tice H."/>
            <person name="Pitluck S."/>
            <person name="Chertkov O."/>
            <person name="Brettin T."/>
            <person name="Bruce D."/>
            <person name="Han C."/>
            <person name="Tapia R."/>
            <person name="Gilna P."/>
            <person name="Schmutz J."/>
            <person name="Larimer F."/>
            <person name="Land M."/>
            <person name="Hauser L."/>
            <person name="Kyrpides N."/>
            <person name="Kim E."/>
            <person name="Stahl D."/>
            <person name="Richardson P."/>
        </authorList>
    </citation>
    <scope>NUCLEOTIDE SEQUENCE [LARGE SCALE GENOMIC DNA]</scope>
    <source>
        <strain evidence="5">EF01-2</strain>
    </source>
</reference>
<name>A1WGG5_VEREI</name>
<dbReference type="PANTHER" id="PTHR43649:SF14">
    <property type="entry name" value="BLR3389 PROTEIN"/>
    <property type="match status" value="1"/>
</dbReference>
<comment type="similarity">
    <text evidence="2">Belongs to the bacterial solute-binding protein 1 family.</text>
</comment>
<evidence type="ECO:0000256" key="1">
    <source>
        <dbReference type="ARBA" id="ARBA00004418"/>
    </source>
</evidence>
<dbReference type="EMBL" id="CP000542">
    <property type="protein sequence ID" value="ABM56722.1"/>
    <property type="molecule type" value="Genomic_DNA"/>
</dbReference>
<dbReference type="KEGG" id="vei:Veis_0944"/>
<comment type="subcellular location">
    <subcellularLocation>
        <location evidence="1">Periplasm</location>
    </subcellularLocation>
</comment>
<keyword evidence="5" id="KW-1185">Reference proteome</keyword>
<dbReference type="SUPFAM" id="SSF53850">
    <property type="entry name" value="Periplasmic binding protein-like II"/>
    <property type="match status" value="1"/>
</dbReference>
<dbReference type="GeneID" id="76459624"/>
<dbReference type="InterPro" id="IPR006059">
    <property type="entry name" value="SBP"/>
</dbReference>
<dbReference type="RefSeq" id="WP_011808735.1">
    <property type="nucleotide sequence ID" value="NC_008786.1"/>
</dbReference>
<dbReference type="HOGENOM" id="CLU_031285_12_0_4"/>
<sequence length="422" mass="45813">MNPAPLCSAALAFGLATAALAQEPKVITEWDIQTQPGGSKLIQEAQARFEKANPGFKVQRTQIPNDAYKTKLKIAMGANEPPCVFTSWGGGVLREYIKAGQVVDLGPYLAKDPAFRERFLPSAFDAITWQGKTYGLPGENTTAAVIYYNTEIFAKFGLAPPKTWPELMKLVETLKANDVAPFALANKAKWPGSMYYMYLVDRIGGPEVFRKAIARAPGGSFADPAFVEAGKYLQELVKAGAFAQGFNGLDYDIGAARRLLYSGKAAMELMGTWESSNIKNENPEFAKKVDFFPFPGVPGGKGQAGNVVGSVGQNFYSISTACKTPEAAYQLITTMLDEASVKARLADKRLVPVKELTIADAPMQRVMQLVADAPAVQLWYDQELPPQLAELHKDTVQALFGLSITPEEAAQKMQALAAQILK</sequence>
<dbReference type="Proteomes" id="UP000000374">
    <property type="component" value="Chromosome"/>
</dbReference>
<evidence type="ECO:0000256" key="2">
    <source>
        <dbReference type="ARBA" id="ARBA00008520"/>
    </source>
</evidence>
<feature type="signal peptide" evidence="3">
    <location>
        <begin position="1"/>
        <end position="21"/>
    </location>
</feature>
<dbReference type="eggNOG" id="COG1653">
    <property type="taxonomic scope" value="Bacteria"/>
</dbReference>
<evidence type="ECO:0000313" key="4">
    <source>
        <dbReference type="EMBL" id="ABM56722.1"/>
    </source>
</evidence>
<feature type="chain" id="PRO_5002640626" evidence="3">
    <location>
        <begin position="22"/>
        <end position="422"/>
    </location>
</feature>
<dbReference type="AlphaFoldDB" id="A1WGG5"/>
<evidence type="ECO:0000256" key="3">
    <source>
        <dbReference type="SAM" id="SignalP"/>
    </source>
</evidence>
<dbReference type="GO" id="GO:0042597">
    <property type="term" value="C:periplasmic space"/>
    <property type="evidence" value="ECO:0007669"/>
    <property type="project" value="UniProtKB-SubCell"/>
</dbReference>
<protein>
    <submittedName>
        <fullName evidence="4">Extracellular solute-binding protein, family 1</fullName>
    </submittedName>
</protein>
<dbReference type="Gene3D" id="3.40.190.10">
    <property type="entry name" value="Periplasmic binding protein-like II"/>
    <property type="match status" value="2"/>
</dbReference>
<dbReference type="InterPro" id="IPR050490">
    <property type="entry name" value="Bact_solute-bd_prot1"/>
</dbReference>
<dbReference type="OrthoDB" id="8858741at2"/>
<accession>A1WGG5</accession>
<keyword evidence="3" id="KW-0732">Signal</keyword>
<dbReference type="STRING" id="391735.Veis_0944"/>
<proteinExistence type="inferred from homology"/>